<feature type="transmembrane region" description="Helical" evidence="2">
    <location>
        <begin position="79"/>
        <end position="102"/>
    </location>
</feature>
<feature type="transmembrane region" description="Helical" evidence="2">
    <location>
        <begin position="122"/>
        <end position="143"/>
    </location>
</feature>
<organism evidence="4 5">
    <name type="scientific">Limosilactobacillus rudii</name>
    <dbReference type="NCBI Taxonomy" id="2759755"/>
    <lineage>
        <taxon>Bacteria</taxon>
        <taxon>Bacillati</taxon>
        <taxon>Bacillota</taxon>
        <taxon>Bacilli</taxon>
        <taxon>Lactobacillales</taxon>
        <taxon>Lactobacillaceae</taxon>
        <taxon>Limosilactobacillus</taxon>
    </lineage>
</organism>
<keyword evidence="2" id="KW-0472">Membrane</keyword>
<dbReference type="Pfam" id="PF02517">
    <property type="entry name" value="Rce1-like"/>
    <property type="match status" value="1"/>
</dbReference>
<gene>
    <name evidence="4" type="ORF">H5S09_00450</name>
</gene>
<dbReference type="PANTHER" id="PTHR36435">
    <property type="entry name" value="SLR1288 PROTEIN"/>
    <property type="match status" value="1"/>
</dbReference>
<dbReference type="InterPro" id="IPR052710">
    <property type="entry name" value="CAAX_protease"/>
</dbReference>
<dbReference type="PANTHER" id="PTHR36435:SF1">
    <property type="entry name" value="CAAX AMINO TERMINAL PROTEASE FAMILY PROTEIN"/>
    <property type="match status" value="1"/>
</dbReference>
<comment type="similarity">
    <text evidence="1">Belongs to the UPF0177 family.</text>
</comment>
<dbReference type="GO" id="GO:0004175">
    <property type="term" value="F:endopeptidase activity"/>
    <property type="evidence" value="ECO:0007669"/>
    <property type="project" value="UniProtKB-ARBA"/>
</dbReference>
<accession>A0A7W3YME1</accession>
<feature type="transmembrane region" description="Helical" evidence="2">
    <location>
        <begin position="39"/>
        <end position="59"/>
    </location>
</feature>
<feature type="transmembrane region" description="Helical" evidence="2">
    <location>
        <begin position="12"/>
        <end position="33"/>
    </location>
</feature>
<sequence length="223" mass="25020">MIKKSWAFRVVLIALMLIAIEIPPIVVNFAIHYAKTSQLAVYGFMILFICLMLAIIWWARRTYHTYNQLGSPAGIKIRWIIGGYLAIIVGMDILSFFNQLIYHQTETANNAALGSMLGHSPIITVIFVFSAVILSPIAEELIFRGTLTNMFFRRGNIWPKAILSGIVFSTGHMSTNPISFIIYAYMGLILALVYLKTGDIRNSIAVHIINNSIAMYVLLMQVS</sequence>
<evidence type="ECO:0000313" key="5">
    <source>
        <dbReference type="Proteomes" id="UP000517106"/>
    </source>
</evidence>
<dbReference type="Proteomes" id="UP000517106">
    <property type="component" value="Unassembled WGS sequence"/>
</dbReference>
<reference evidence="4 5" key="1">
    <citation type="submission" date="2020-07" db="EMBL/GenBank/DDBJ databases">
        <title>Description of Limosilactobacillus balticus sp. nov., Limosilactobacillus agrestis sp. nov., Limosilactobacillus albertensis sp. nov., Limosilactobacillus rudii sp. nov., Limosilactobacillus fastidiosus sp. nov., five novel Limosilactobacillus species isolated from the vertebrate gastrointestinal tract, and proposal of 6 subspecies of Limosilactobacillus reuteri adapted to the gastrointestinal tract of specific vertebrate hosts.</title>
        <authorList>
            <person name="Li F."/>
            <person name="Cheng C."/>
            <person name="Zheng J."/>
            <person name="Quevedo R.M."/>
            <person name="Li J."/>
            <person name="Roos S."/>
            <person name="Gaenzle M.G."/>
            <person name="Walter J."/>
        </authorList>
    </citation>
    <scope>NUCLEOTIDE SEQUENCE [LARGE SCALE GENOMIC DNA]</scope>
    <source>
        <strain evidence="4 5">STM2_1</strain>
    </source>
</reference>
<dbReference type="AlphaFoldDB" id="A0A7W3YME1"/>
<keyword evidence="4" id="KW-0645">Protease</keyword>
<keyword evidence="4" id="KW-0378">Hydrolase</keyword>
<feature type="transmembrane region" description="Helical" evidence="2">
    <location>
        <begin position="178"/>
        <end position="195"/>
    </location>
</feature>
<evidence type="ECO:0000256" key="2">
    <source>
        <dbReference type="SAM" id="Phobius"/>
    </source>
</evidence>
<feature type="domain" description="CAAX prenyl protease 2/Lysostaphin resistance protein A-like" evidence="3">
    <location>
        <begin position="124"/>
        <end position="212"/>
    </location>
</feature>
<keyword evidence="2" id="KW-0812">Transmembrane</keyword>
<dbReference type="EMBL" id="JACIVA010000013">
    <property type="protein sequence ID" value="MBB1096450.1"/>
    <property type="molecule type" value="Genomic_DNA"/>
</dbReference>
<dbReference type="GO" id="GO:0080120">
    <property type="term" value="P:CAAX-box protein maturation"/>
    <property type="evidence" value="ECO:0007669"/>
    <property type="project" value="UniProtKB-ARBA"/>
</dbReference>
<protein>
    <submittedName>
        <fullName evidence="4">CPBP family intramembrane metalloprotease</fullName>
    </submittedName>
</protein>
<evidence type="ECO:0000313" key="4">
    <source>
        <dbReference type="EMBL" id="MBB1096450.1"/>
    </source>
</evidence>
<proteinExistence type="inferred from homology"/>
<evidence type="ECO:0000256" key="1">
    <source>
        <dbReference type="ARBA" id="ARBA00009067"/>
    </source>
</evidence>
<dbReference type="GO" id="GO:0008237">
    <property type="term" value="F:metallopeptidase activity"/>
    <property type="evidence" value="ECO:0007669"/>
    <property type="project" value="UniProtKB-KW"/>
</dbReference>
<keyword evidence="2" id="KW-1133">Transmembrane helix</keyword>
<dbReference type="RefSeq" id="WP_182595104.1">
    <property type="nucleotide sequence ID" value="NZ_JACIVA010000013.1"/>
</dbReference>
<feature type="transmembrane region" description="Helical" evidence="2">
    <location>
        <begin position="155"/>
        <end position="172"/>
    </location>
</feature>
<evidence type="ECO:0000259" key="3">
    <source>
        <dbReference type="Pfam" id="PF02517"/>
    </source>
</evidence>
<dbReference type="InterPro" id="IPR003675">
    <property type="entry name" value="Rce1/LyrA-like_dom"/>
</dbReference>
<keyword evidence="5" id="KW-1185">Reference proteome</keyword>
<dbReference type="GO" id="GO:0006508">
    <property type="term" value="P:proteolysis"/>
    <property type="evidence" value="ECO:0007669"/>
    <property type="project" value="UniProtKB-KW"/>
</dbReference>
<name>A0A7W3YME1_9LACO</name>
<comment type="caution">
    <text evidence="4">The sequence shown here is derived from an EMBL/GenBank/DDBJ whole genome shotgun (WGS) entry which is preliminary data.</text>
</comment>
<keyword evidence="4" id="KW-0482">Metalloprotease</keyword>